<reference evidence="2 3" key="1">
    <citation type="submission" date="2020-10" db="EMBL/GenBank/DDBJ databases">
        <title>Draft genome and description of Brachybacterium epidermidis sp nov.</title>
        <authorList>
            <person name="Boxberger M."/>
            <person name="La Scola B."/>
        </authorList>
    </citation>
    <scope>NUCLEOTIDE SEQUENCE [LARGE SCALE GENOMIC DNA]</scope>
    <source>
        <strain evidence="2 3">Marseille-Q2903</strain>
    </source>
</reference>
<comment type="caution">
    <text evidence="2">The sequence shown here is derived from an EMBL/GenBank/DDBJ whole genome shotgun (WGS) entry which is preliminary data.</text>
</comment>
<feature type="region of interest" description="Disordered" evidence="1">
    <location>
        <begin position="38"/>
        <end position="65"/>
    </location>
</feature>
<protein>
    <submittedName>
        <fullName evidence="2">Uncharacterized protein</fullName>
    </submittedName>
</protein>
<gene>
    <name evidence="2" type="ORF">IOE58_11330</name>
</gene>
<dbReference type="RefSeq" id="WP_193866489.1">
    <property type="nucleotide sequence ID" value="NZ_JADEYR010000013.1"/>
</dbReference>
<keyword evidence="3" id="KW-1185">Reference proteome</keyword>
<dbReference type="EMBL" id="JADEYR010000013">
    <property type="protein sequence ID" value="MBE9404747.1"/>
    <property type="molecule type" value="Genomic_DNA"/>
</dbReference>
<evidence type="ECO:0000313" key="2">
    <source>
        <dbReference type="EMBL" id="MBE9404747.1"/>
    </source>
</evidence>
<organism evidence="2 3">
    <name type="scientific">Brachybacterium epidermidis</name>
    <dbReference type="NCBI Taxonomy" id="2781983"/>
    <lineage>
        <taxon>Bacteria</taxon>
        <taxon>Bacillati</taxon>
        <taxon>Actinomycetota</taxon>
        <taxon>Actinomycetes</taxon>
        <taxon>Micrococcales</taxon>
        <taxon>Dermabacteraceae</taxon>
        <taxon>Brachybacterium</taxon>
    </lineage>
</organism>
<sequence>MELAESIKTAWKAVEESGVPDHMQELAFKEALRSLLGTAPSSGASTGSGRVPPAPQVKQAGDDGSRELQLDVSEEEVLQRVSDETGVPVDKLEGVFHIDGEVVKLIGPLGRYGSSTSDQARNVARIVTVVRKLGMGYADTPFGTIKDACESKHCYDPKNFASQHMPKIDGFVVKGEGRGRRLEVKSGGISSFPELIDKVLGNS</sequence>
<evidence type="ECO:0000256" key="1">
    <source>
        <dbReference type="SAM" id="MobiDB-lite"/>
    </source>
</evidence>
<dbReference type="Proteomes" id="UP000644727">
    <property type="component" value="Unassembled WGS sequence"/>
</dbReference>
<name>A0ABR9W2S2_9MICO</name>
<accession>A0ABR9W2S2</accession>
<evidence type="ECO:0000313" key="3">
    <source>
        <dbReference type="Proteomes" id="UP000644727"/>
    </source>
</evidence>
<proteinExistence type="predicted"/>
<feature type="compositionally biased region" description="Low complexity" evidence="1">
    <location>
        <begin position="38"/>
        <end position="49"/>
    </location>
</feature>